<evidence type="ECO:0000259" key="7">
    <source>
        <dbReference type="PROSITE" id="PS50022"/>
    </source>
</evidence>
<evidence type="ECO:0000256" key="5">
    <source>
        <dbReference type="ARBA" id="ARBA00023136"/>
    </source>
</evidence>
<reference evidence="8" key="1">
    <citation type="submission" date="2022-11" db="UniProtKB">
        <authorList>
            <consortium name="EnsemblMetazoa"/>
        </authorList>
    </citation>
    <scope>IDENTIFICATION</scope>
</reference>
<sequence length="253" mass="28188">MGLPPDVTTEECIFSLQTYIIVTISCHQVCFIGSEYNPHSGISPRWFLPCEDPCECTAIRLGGMRIPASSYRQGAPHYLNELFLSEDSDEIQAYFDCQPAENNPAECSSPQPLGMEDGTIQDERITASSSYYCCSASEARLNHDNGWIAESDDANPWIEVDLVEPTVVSGVITQGYRGTLYVEKYMVAYKKQPSFDYEHVNGNIKVFIGNTDGHTPVTSLFDESVEATVVRIEPTEWYGGVGLRLELLGCRRD</sequence>
<dbReference type="PROSITE" id="PS50022">
    <property type="entry name" value="FA58C_3"/>
    <property type="match status" value="1"/>
</dbReference>
<keyword evidence="3" id="KW-0964">Secreted</keyword>
<keyword evidence="9" id="KW-1185">Reference proteome</keyword>
<dbReference type="PROSITE" id="PS01286">
    <property type="entry name" value="FA58C_2"/>
    <property type="match status" value="1"/>
</dbReference>
<dbReference type="SMART" id="SM00231">
    <property type="entry name" value="FA58C"/>
    <property type="match status" value="1"/>
</dbReference>
<evidence type="ECO:0000313" key="8">
    <source>
        <dbReference type="EnsemblMetazoa" id="XP_038060549.1"/>
    </source>
</evidence>
<dbReference type="SUPFAM" id="SSF49785">
    <property type="entry name" value="Galactose-binding domain-like"/>
    <property type="match status" value="1"/>
</dbReference>
<evidence type="ECO:0000256" key="1">
    <source>
        <dbReference type="ARBA" id="ARBA00004184"/>
    </source>
</evidence>
<dbReference type="PANTHER" id="PTHR46806">
    <property type="entry name" value="F5/8 TYPE C DOMAIN-CONTAINING PROTEIN"/>
    <property type="match status" value="1"/>
</dbReference>
<accession>A0A914AB01</accession>
<dbReference type="CDD" id="cd00057">
    <property type="entry name" value="FA58C"/>
    <property type="match status" value="1"/>
</dbReference>
<comment type="subcellular location">
    <subcellularLocation>
        <location evidence="1">Endomembrane system</location>
        <topology evidence="1">Peripheral membrane protein</topology>
    </subcellularLocation>
    <subcellularLocation>
        <location evidence="2">Secreted</location>
    </subcellularLocation>
</comment>
<dbReference type="Gene3D" id="2.60.120.260">
    <property type="entry name" value="Galactose-binding domain-like"/>
    <property type="match status" value="1"/>
</dbReference>
<dbReference type="GO" id="GO:0007155">
    <property type="term" value="P:cell adhesion"/>
    <property type="evidence" value="ECO:0007669"/>
    <property type="project" value="UniProtKB-KW"/>
</dbReference>
<keyword evidence="4" id="KW-0130">Cell adhesion</keyword>
<keyword evidence="6" id="KW-1015">Disulfide bond</keyword>
<feature type="domain" description="F5/8 type C" evidence="7">
    <location>
        <begin position="107"/>
        <end position="250"/>
    </location>
</feature>
<dbReference type="Proteomes" id="UP000887568">
    <property type="component" value="Unplaced"/>
</dbReference>
<evidence type="ECO:0000256" key="2">
    <source>
        <dbReference type="ARBA" id="ARBA00004613"/>
    </source>
</evidence>
<evidence type="ECO:0000256" key="6">
    <source>
        <dbReference type="ARBA" id="ARBA00023157"/>
    </source>
</evidence>
<dbReference type="GO" id="GO:0005576">
    <property type="term" value="C:extracellular region"/>
    <property type="evidence" value="ECO:0007669"/>
    <property type="project" value="UniProtKB-SubCell"/>
</dbReference>
<dbReference type="AlphaFoldDB" id="A0A914AB01"/>
<dbReference type="RefSeq" id="XP_038060549.1">
    <property type="nucleotide sequence ID" value="XM_038204621.1"/>
</dbReference>
<dbReference type="GO" id="GO:0038023">
    <property type="term" value="F:signaling receptor activity"/>
    <property type="evidence" value="ECO:0007669"/>
    <property type="project" value="TreeGrafter"/>
</dbReference>
<dbReference type="InterPro" id="IPR008979">
    <property type="entry name" value="Galactose-bd-like_sf"/>
</dbReference>
<organism evidence="8 9">
    <name type="scientific">Patiria miniata</name>
    <name type="common">Bat star</name>
    <name type="synonym">Asterina miniata</name>
    <dbReference type="NCBI Taxonomy" id="46514"/>
    <lineage>
        <taxon>Eukaryota</taxon>
        <taxon>Metazoa</taxon>
        <taxon>Echinodermata</taxon>
        <taxon>Eleutherozoa</taxon>
        <taxon>Asterozoa</taxon>
        <taxon>Asteroidea</taxon>
        <taxon>Valvatacea</taxon>
        <taxon>Valvatida</taxon>
        <taxon>Asterinidae</taxon>
        <taxon>Patiria</taxon>
    </lineage>
</organism>
<dbReference type="PROSITE" id="PS01285">
    <property type="entry name" value="FA58C_1"/>
    <property type="match status" value="1"/>
</dbReference>
<dbReference type="GO" id="GO:0005886">
    <property type="term" value="C:plasma membrane"/>
    <property type="evidence" value="ECO:0007669"/>
    <property type="project" value="TreeGrafter"/>
</dbReference>
<keyword evidence="5" id="KW-0472">Membrane</keyword>
<dbReference type="GO" id="GO:0012505">
    <property type="term" value="C:endomembrane system"/>
    <property type="evidence" value="ECO:0007669"/>
    <property type="project" value="UniProtKB-SubCell"/>
</dbReference>
<name>A0A914AB01_PATMI</name>
<evidence type="ECO:0000313" key="9">
    <source>
        <dbReference type="Proteomes" id="UP000887568"/>
    </source>
</evidence>
<evidence type="ECO:0000256" key="4">
    <source>
        <dbReference type="ARBA" id="ARBA00022889"/>
    </source>
</evidence>
<proteinExistence type="predicted"/>
<dbReference type="PANTHER" id="PTHR46806:SF5">
    <property type="entry name" value="F5_8 TYPE C DOMAIN-CONTAINING PROTEIN"/>
    <property type="match status" value="1"/>
</dbReference>
<dbReference type="Pfam" id="PF00754">
    <property type="entry name" value="F5_F8_type_C"/>
    <property type="match status" value="1"/>
</dbReference>
<evidence type="ECO:0000256" key="3">
    <source>
        <dbReference type="ARBA" id="ARBA00022525"/>
    </source>
</evidence>
<dbReference type="EnsemblMetazoa" id="XM_038204621.1">
    <property type="protein sequence ID" value="XP_038060549.1"/>
    <property type="gene ID" value="LOC119731449"/>
</dbReference>
<protein>
    <recommendedName>
        <fullName evidence="7">F5/8 type C domain-containing protein</fullName>
    </recommendedName>
</protein>
<dbReference type="GeneID" id="119731449"/>
<dbReference type="OrthoDB" id="10046852at2759"/>
<dbReference type="InterPro" id="IPR000421">
    <property type="entry name" value="FA58C"/>
</dbReference>
<dbReference type="InterPro" id="IPR050633">
    <property type="entry name" value="Neuropilin_MCO_CoagFactor"/>
</dbReference>